<proteinExistence type="predicted"/>
<feature type="compositionally biased region" description="Basic and acidic residues" evidence="2">
    <location>
        <begin position="359"/>
        <end position="368"/>
    </location>
</feature>
<organism evidence="3 4">
    <name type="scientific">Plasmodium cynomolgi (strain B)</name>
    <dbReference type="NCBI Taxonomy" id="1120755"/>
    <lineage>
        <taxon>Eukaryota</taxon>
        <taxon>Sar</taxon>
        <taxon>Alveolata</taxon>
        <taxon>Apicomplexa</taxon>
        <taxon>Aconoidasida</taxon>
        <taxon>Haemosporida</taxon>
        <taxon>Plasmodiidae</taxon>
        <taxon>Plasmodium</taxon>
        <taxon>Plasmodium (Plasmodium)</taxon>
    </lineage>
</organism>
<accession>K6UDW3</accession>
<dbReference type="eggNOG" id="ENOG502QY3X">
    <property type="taxonomic scope" value="Eukaryota"/>
</dbReference>
<keyword evidence="4" id="KW-1185">Reference proteome</keyword>
<keyword evidence="1" id="KW-0175">Coiled coil</keyword>
<dbReference type="GeneID" id="14693667"/>
<dbReference type="EMBL" id="DF157103">
    <property type="protein sequence ID" value="GAB67301.1"/>
    <property type="molecule type" value="Genomic_DNA"/>
</dbReference>
<dbReference type="VEuPathDB" id="PlasmoDB:PCYB_113220"/>
<reference evidence="3 4" key="1">
    <citation type="journal article" date="2012" name="Nat. Genet.">
        <title>Plasmodium cynomolgi genome sequences provide insight into Plasmodium vivax and the monkey malaria clade.</title>
        <authorList>
            <person name="Tachibana S."/>
            <person name="Sullivan S.A."/>
            <person name="Kawai S."/>
            <person name="Nakamura S."/>
            <person name="Kim H.R."/>
            <person name="Goto N."/>
            <person name="Arisue N."/>
            <person name="Palacpac N.M.Q."/>
            <person name="Honma H."/>
            <person name="Yagi M."/>
            <person name="Tougan T."/>
            <person name="Katakai Y."/>
            <person name="Kaneko O."/>
            <person name="Mita T."/>
            <person name="Kita K."/>
            <person name="Yasutomi Y."/>
            <person name="Sutton P.L."/>
            <person name="Shakhbatyan R."/>
            <person name="Horii T."/>
            <person name="Yasunaga T."/>
            <person name="Barnwell J.W."/>
            <person name="Escalante A.A."/>
            <person name="Carlton J.M."/>
            <person name="Tanabe K."/>
        </authorList>
    </citation>
    <scope>NUCLEOTIDE SEQUENCE [LARGE SCALE GENOMIC DNA]</scope>
    <source>
        <strain evidence="3 4">B</strain>
    </source>
</reference>
<dbReference type="AlphaFoldDB" id="K6UDW3"/>
<evidence type="ECO:0000313" key="3">
    <source>
        <dbReference type="EMBL" id="GAB67301.1"/>
    </source>
</evidence>
<dbReference type="OMA" id="ECREEDF"/>
<feature type="region of interest" description="Disordered" evidence="2">
    <location>
        <begin position="359"/>
        <end position="382"/>
    </location>
</feature>
<feature type="coiled-coil region" evidence="1">
    <location>
        <begin position="476"/>
        <end position="548"/>
    </location>
</feature>
<evidence type="ECO:0000256" key="2">
    <source>
        <dbReference type="SAM" id="MobiDB-lite"/>
    </source>
</evidence>
<dbReference type="RefSeq" id="XP_004223248.1">
    <property type="nucleotide sequence ID" value="XM_004223200.1"/>
</dbReference>
<gene>
    <name evidence="3" type="ORF">PCYB_113220</name>
</gene>
<feature type="region of interest" description="Disordered" evidence="2">
    <location>
        <begin position="39"/>
        <end position="66"/>
    </location>
</feature>
<dbReference type="KEGG" id="pcy:PCYB_113220"/>
<dbReference type="OrthoDB" id="392772at2759"/>
<sequence>MQKSSYMQNAWHKLNKAMQNIQNVILTEDDSLFVSEKDTHVKGNNSSKDEDDLTKGELQHGGSNGKKVLSQTVRSVNCSPVKATTTATANATTPGGSLEGPPNLVDTKNVLYEEIVNSIILFDNLMRNEKVQLLINEYQIDYYTSDKQKNDFLLLNYVYISKYMLLILTKFLNINLMEKMEIIQMSKEEYEHSVMHLFLNILKLGNFPQRSGTNDPLSQHHNYNLNWQGSVNSSLLHYKEEEKVGPAHLSYKGSEQVVDALHTVTNGMNTSAQGREETAHASHHNAEGNLENVNEHSTHHHQVNNHEGLVYNPNYDHNNKNYPHHNANYHHNGPHLNTREEGNTKCYQYSTKSDIFNPRIDKENRKSGSTEGVISIGGGSGAVMHRPSNVENNMHNSPDKCKNNVCQSGETATHFTKNHLSYSKSMDVSERDLFTSELHRRREFFPKKSSVIECREEDFCINEAKIDLKNIIKSMKEENNVKIDLLNDKIKYLEAEIIKSKERLFTFQELEEDVEKYKREINSKNKIIEEMIREKSLLQNDISVMQSKLEHSSKFNEDRKKLTKYCQENHVDKQIIMEMLKNSRDSLKASTIKNQVFLILCDILGIKNIIENVAMQEKTISDQFLEFLDEETKDP</sequence>
<protein>
    <submittedName>
        <fullName evidence="3">Uncharacterized protein</fullName>
    </submittedName>
</protein>
<dbReference type="Proteomes" id="UP000006319">
    <property type="component" value="Chromosome 11"/>
</dbReference>
<evidence type="ECO:0000313" key="4">
    <source>
        <dbReference type="Proteomes" id="UP000006319"/>
    </source>
</evidence>
<evidence type="ECO:0000256" key="1">
    <source>
        <dbReference type="SAM" id="Coils"/>
    </source>
</evidence>
<name>K6UDW3_PLACD</name>
<dbReference type="PhylomeDB" id="K6UDW3"/>